<name>A0A062UDZ6_9PROT</name>
<gene>
    <name evidence="2" type="ORF">HY29_08170</name>
</gene>
<dbReference type="PANTHER" id="PTHR43433">
    <property type="entry name" value="HYDROLASE, ALPHA/BETA FOLD FAMILY PROTEIN"/>
    <property type="match status" value="1"/>
</dbReference>
<dbReference type="InterPro" id="IPR050471">
    <property type="entry name" value="AB_hydrolase"/>
</dbReference>
<evidence type="ECO:0000259" key="1">
    <source>
        <dbReference type="Pfam" id="PF00561"/>
    </source>
</evidence>
<dbReference type="InterPro" id="IPR000073">
    <property type="entry name" value="AB_hydrolase_1"/>
</dbReference>
<dbReference type="OrthoDB" id="7616518at2"/>
<keyword evidence="3" id="KW-1185">Reference proteome</keyword>
<evidence type="ECO:0000313" key="3">
    <source>
        <dbReference type="Proteomes" id="UP000027037"/>
    </source>
</evidence>
<protein>
    <recommendedName>
        <fullName evidence="1">AB hydrolase-1 domain-containing protein</fullName>
    </recommendedName>
</protein>
<proteinExistence type="predicted"/>
<dbReference type="eggNOG" id="COG2267">
    <property type="taxonomic scope" value="Bacteria"/>
</dbReference>
<dbReference type="EMBL" id="AWFF01000013">
    <property type="protein sequence ID" value="KCZ56547.1"/>
    <property type="molecule type" value="Genomic_DNA"/>
</dbReference>
<dbReference type="Gene3D" id="3.40.50.1820">
    <property type="entry name" value="alpha/beta hydrolase"/>
    <property type="match status" value="1"/>
</dbReference>
<organism evidence="2 3">
    <name type="scientific">Hyphomonas beringensis</name>
    <dbReference type="NCBI Taxonomy" id="1280946"/>
    <lineage>
        <taxon>Bacteria</taxon>
        <taxon>Pseudomonadati</taxon>
        <taxon>Pseudomonadota</taxon>
        <taxon>Alphaproteobacteria</taxon>
        <taxon>Hyphomonadales</taxon>
        <taxon>Hyphomonadaceae</taxon>
        <taxon>Hyphomonas</taxon>
    </lineage>
</organism>
<dbReference type="Proteomes" id="UP000027037">
    <property type="component" value="Unassembled WGS sequence"/>
</dbReference>
<dbReference type="GO" id="GO:0004806">
    <property type="term" value="F:triacylglycerol lipase activity"/>
    <property type="evidence" value="ECO:0007669"/>
    <property type="project" value="TreeGrafter"/>
</dbReference>
<dbReference type="SUPFAM" id="SSF53474">
    <property type="entry name" value="alpha/beta-Hydrolases"/>
    <property type="match status" value="1"/>
</dbReference>
<dbReference type="Pfam" id="PF00561">
    <property type="entry name" value="Abhydrolase_1"/>
    <property type="match status" value="1"/>
</dbReference>
<feature type="domain" description="AB hydrolase-1" evidence="1">
    <location>
        <begin position="35"/>
        <end position="162"/>
    </location>
</feature>
<reference evidence="2 3" key="1">
    <citation type="journal article" date="2014" name="Antonie Van Leeuwenhoek">
        <title>Hyphomonas beringensis sp. nov. and Hyphomonas chukchiensis sp. nov., isolated from surface seawater of the Bering Sea and Chukchi Sea.</title>
        <authorList>
            <person name="Li C."/>
            <person name="Lai Q."/>
            <person name="Li G."/>
            <person name="Dong C."/>
            <person name="Wang J."/>
            <person name="Liao Y."/>
            <person name="Shao Z."/>
        </authorList>
    </citation>
    <scope>NUCLEOTIDE SEQUENCE [LARGE SCALE GENOMIC DNA]</scope>
    <source>
        <strain evidence="2 3">25B14_1</strain>
    </source>
</reference>
<dbReference type="PATRIC" id="fig|1280946.3.peg.428"/>
<accession>A0A062UDZ6</accession>
<sequence length="279" mass="31138">MAQTDRTPVILMQDVDGIQLRTAFWKAETDLGNRPLLFFNGIGANLELTAGLGEMFTDRDIITFDVPGVGKSPVTQWPYRPWMLARWARKLLDIYGIEDVDVMGVSWGGALAQQYAFQYRKRVGKLILCATTAGMTMVPGRPKSLSKMVDARRYSDPDFMRESFETLYGDAVEGEAGRHINNLMAPDPKGYVYQLLAFLGWSSLPFIRFLSMPSLILMGDQDTIVPVANGHILKFGLPDARLHIMKGGGHLFLVTQAEETAAIIQDFLNEEDEEAERAA</sequence>
<dbReference type="GO" id="GO:0046503">
    <property type="term" value="P:glycerolipid catabolic process"/>
    <property type="evidence" value="ECO:0007669"/>
    <property type="project" value="TreeGrafter"/>
</dbReference>
<dbReference type="AlphaFoldDB" id="A0A062UDZ6"/>
<dbReference type="PANTHER" id="PTHR43433:SF5">
    <property type="entry name" value="AB HYDROLASE-1 DOMAIN-CONTAINING PROTEIN"/>
    <property type="match status" value="1"/>
</dbReference>
<dbReference type="InterPro" id="IPR029058">
    <property type="entry name" value="AB_hydrolase_fold"/>
</dbReference>
<comment type="caution">
    <text evidence="2">The sequence shown here is derived from an EMBL/GenBank/DDBJ whole genome shotgun (WGS) entry which is preliminary data.</text>
</comment>
<dbReference type="PRINTS" id="PR00111">
    <property type="entry name" value="ABHYDROLASE"/>
</dbReference>
<evidence type="ECO:0000313" key="2">
    <source>
        <dbReference type="EMBL" id="KCZ56547.1"/>
    </source>
</evidence>
<dbReference type="RefSeq" id="WP_034791327.1">
    <property type="nucleotide sequence ID" value="NZ_AWFF01000013.1"/>
</dbReference>
<dbReference type="STRING" id="1280946.HY29_08170"/>